<accession>A0A1C0TX02</accession>
<dbReference type="RefSeq" id="WP_065789857.1">
    <property type="nucleotide sequence ID" value="NZ_MAUJ01000001.1"/>
</dbReference>
<dbReference type="OrthoDB" id="9946351at2"/>
<protein>
    <recommendedName>
        <fullName evidence="3">SMI1/KNR4 family protein</fullName>
    </recommendedName>
</protein>
<dbReference type="Proteomes" id="UP000093366">
    <property type="component" value="Unassembled WGS sequence"/>
</dbReference>
<gene>
    <name evidence="1" type="ORF">A7985_07880</name>
</gene>
<evidence type="ECO:0008006" key="3">
    <source>
        <dbReference type="Google" id="ProtNLM"/>
    </source>
</evidence>
<dbReference type="SUPFAM" id="SSF160631">
    <property type="entry name" value="SMI1/KNR4-like"/>
    <property type="match status" value="1"/>
</dbReference>
<comment type="caution">
    <text evidence="1">The sequence shown here is derived from an EMBL/GenBank/DDBJ whole genome shotgun (WGS) entry which is preliminary data.</text>
</comment>
<dbReference type="Gene3D" id="3.40.1580.10">
    <property type="entry name" value="SMI1/KNR4-like"/>
    <property type="match status" value="1"/>
</dbReference>
<evidence type="ECO:0000313" key="1">
    <source>
        <dbReference type="EMBL" id="OCQ23848.1"/>
    </source>
</evidence>
<dbReference type="InterPro" id="IPR037883">
    <property type="entry name" value="Knr4/Smi1-like_sf"/>
</dbReference>
<name>A0A1C0TX02_9GAMM</name>
<sequence length="144" mass="16779">MKISKNIEKELGIALPEIYKSKIDTQSSDTGLINYIFHTNAETIVNANYFHIHNYDEVPKKPSLWGALIRFLIGSSAKEEKKDLQFFKKWKESKVFIIGRAEKSVFYIELNDPNCSVYEFDFDVGKVIKKFNHIDDFITFTETN</sequence>
<reference evidence="2" key="1">
    <citation type="submission" date="2016-07" db="EMBL/GenBank/DDBJ databases">
        <authorList>
            <person name="Florea S."/>
            <person name="Webb J.S."/>
            <person name="Jaromczyk J."/>
            <person name="Schardl C.L."/>
        </authorList>
    </citation>
    <scope>NUCLEOTIDE SEQUENCE [LARGE SCALE GENOMIC DNA]</scope>
    <source>
        <strain evidence="2">IPB1</strain>
    </source>
</reference>
<dbReference type="EMBL" id="MAUJ01000001">
    <property type="protein sequence ID" value="OCQ23848.1"/>
    <property type="molecule type" value="Genomic_DNA"/>
</dbReference>
<proteinExistence type="predicted"/>
<evidence type="ECO:0000313" key="2">
    <source>
        <dbReference type="Proteomes" id="UP000093366"/>
    </source>
</evidence>
<dbReference type="AlphaFoldDB" id="A0A1C0TX02"/>
<organism evidence="1 2">
    <name type="scientific">Pseudoalteromonas luteoviolacea</name>
    <dbReference type="NCBI Taxonomy" id="43657"/>
    <lineage>
        <taxon>Bacteria</taxon>
        <taxon>Pseudomonadati</taxon>
        <taxon>Pseudomonadota</taxon>
        <taxon>Gammaproteobacteria</taxon>
        <taxon>Alteromonadales</taxon>
        <taxon>Pseudoalteromonadaceae</taxon>
        <taxon>Pseudoalteromonas</taxon>
    </lineage>
</organism>